<evidence type="ECO:0008006" key="3">
    <source>
        <dbReference type="Google" id="ProtNLM"/>
    </source>
</evidence>
<proteinExistence type="predicted"/>
<sequence>MVSILGYFFYPKSTHVENDLVELTTFQVQIDSLKSIAEQKKQKFKLKPFNPNFISDYKGYQLGLSPDELDRIYRFRKQDKWINSISDFKKVSGVSDSLLKVIAPLFKFPEWKKKKTAAKKSTFTKPYTEKEDLNKVLAKQLIDDLQVPDFIAERIIKYRNKIGGFLDDEQLKDIKGLYDFQRKKILSNFTVKSSPNIKKINLNSASVKDLIEIPYFDFETALEITDFIKKNGSVSNFNELGKIEGFSLEKIDRIALYLTLN</sequence>
<dbReference type="EMBL" id="LQRT01000006">
    <property type="protein sequence ID" value="KZS41195.1"/>
    <property type="molecule type" value="Genomic_DNA"/>
</dbReference>
<dbReference type="GO" id="GO:0015628">
    <property type="term" value="P:protein secretion by the type II secretion system"/>
    <property type="evidence" value="ECO:0007669"/>
    <property type="project" value="TreeGrafter"/>
</dbReference>
<dbReference type="PANTHER" id="PTHR21180">
    <property type="entry name" value="ENDONUCLEASE/EXONUCLEASE/PHOSPHATASE FAMILY DOMAIN-CONTAINING PROTEIN 1"/>
    <property type="match status" value="1"/>
</dbReference>
<name>A0A163BAS1_9FLAO</name>
<dbReference type="PANTHER" id="PTHR21180:SF32">
    <property type="entry name" value="ENDONUCLEASE_EXONUCLEASE_PHOSPHATASE FAMILY DOMAIN-CONTAINING PROTEIN 1"/>
    <property type="match status" value="1"/>
</dbReference>
<dbReference type="Gene3D" id="1.10.150.280">
    <property type="entry name" value="AF1531-like domain"/>
    <property type="match status" value="1"/>
</dbReference>
<dbReference type="GO" id="GO:0015627">
    <property type="term" value="C:type II protein secretion system complex"/>
    <property type="evidence" value="ECO:0007669"/>
    <property type="project" value="TreeGrafter"/>
</dbReference>
<gene>
    <name evidence="1" type="ORF">AWE51_22570</name>
</gene>
<comment type="caution">
    <text evidence="1">The sequence shown here is derived from an EMBL/GenBank/DDBJ whole genome shotgun (WGS) entry which is preliminary data.</text>
</comment>
<keyword evidence="2" id="KW-1185">Reference proteome</keyword>
<evidence type="ECO:0000313" key="1">
    <source>
        <dbReference type="EMBL" id="KZS41195.1"/>
    </source>
</evidence>
<reference evidence="1 2" key="1">
    <citation type="submission" date="2016-01" db="EMBL/GenBank/DDBJ databases">
        <title>The draft genome sequence of Aquimarina sp. RZW4-3-2.</title>
        <authorList>
            <person name="Wang Y."/>
        </authorList>
    </citation>
    <scope>NUCLEOTIDE SEQUENCE [LARGE SCALE GENOMIC DNA]</scope>
    <source>
        <strain evidence="1 2">RZW4-3-2</strain>
    </source>
</reference>
<dbReference type="Pfam" id="PF12836">
    <property type="entry name" value="HHH_3"/>
    <property type="match status" value="2"/>
</dbReference>
<dbReference type="Proteomes" id="UP000076715">
    <property type="component" value="Unassembled WGS sequence"/>
</dbReference>
<accession>A0A163BAS1</accession>
<dbReference type="STRING" id="1642818.AWE51_22570"/>
<evidence type="ECO:0000313" key="2">
    <source>
        <dbReference type="Proteomes" id="UP000076715"/>
    </source>
</evidence>
<dbReference type="InterPro" id="IPR051675">
    <property type="entry name" value="Endo/Exo/Phosphatase_dom_1"/>
</dbReference>
<protein>
    <recommendedName>
        <fullName evidence="3">Competence protein ComEA</fullName>
    </recommendedName>
</protein>
<dbReference type="InterPro" id="IPR010994">
    <property type="entry name" value="RuvA_2-like"/>
</dbReference>
<organism evidence="1 2">
    <name type="scientific">Aquimarina aggregata</name>
    <dbReference type="NCBI Taxonomy" id="1642818"/>
    <lineage>
        <taxon>Bacteria</taxon>
        <taxon>Pseudomonadati</taxon>
        <taxon>Bacteroidota</taxon>
        <taxon>Flavobacteriia</taxon>
        <taxon>Flavobacteriales</taxon>
        <taxon>Flavobacteriaceae</taxon>
        <taxon>Aquimarina</taxon>
    </lineage>
</organism>
<dbReference type="SUPFAM" id="SSF47781">
    <property type="entry name" value="RuvA domain 2-like"/>
    <property type="match status" value="3"/>
</dbReference>
<dbReference type="AlphaFoldDB" id="A0A163BAS1"/>